<proteinExistence type="predicted"/>
<comment type="caution">
    <text evidence="1">The sequence shown here is derived from an EMBL/GenBank/DDBJ whole genome shotgun (WGS) entry which is preliminary data.</text>
</comment>
<dbReference type="Proteomes" id="UP001143486">
    <property type="component" value="Unassembled WGS sequence"/>
</dbReference>
<reference evidence="1" key="1">
    <citation type="journal article" date="2014" name="Int. J. Syst. Evol. Microbiol.">
        <title>Complete genome sequence of Corynebacterium casei LMG S-19264T (=DSM 44701T), isolated from a smear-ripened cheese.</title>
        <authorList>
            <consortium name="US DOE Joint Genome Institute (JGI-PGF)"/>
            <person name="Walter F."/>
            <person name="Albersmeier A."/>
            <person name="Kalinowski J."/>
            <person name="Ruckert C."/>
        </authorList>
    </citation>
    <scope>NUCLEOTIDE SEQUENCE</scope>
    <source>
        <strain evidence="1">VKM B-1513</strain>
    </source>
</reference>
<protein>
    <submittedName>
        <fullName evidence="1">Uncharacterized protein</fullName>
    </submittedName>
</protein>
<keyword evidence="2" id="KW-1185">Reference proteome</keyword>
<evidence type="ECO:0000313" key="2">
    <source>
        <dbReference type="Proteomes" id="UP001143486"/>
    </source>
</evidence>
<dbReference type="AlphaFoldDB" id="A0A9W6IK25"/>
<dbReference type="RefSeq" id="WP_271184996.1">
    <property type="nucleotide sequence ID" value="NZ_BSFE01000001.1"/>
</dbReference>
<gene>
    <name evidence="1" type="ORF">GCM10017621_01030</name>
</gene>
<reference evidence="1" key="2">
    <citation type="submission" date="2023-01" db="EMBL/GenBank/DDBJ databases">
        <authorList>
            <person name="Sun Q."/>
            <person name="Evtushenko L."/>
        </authorList>
    </citation>
    <scope>NUCLEOTIDE SEQUENCE</scope>
    <source>
        <strain evidence="1">VKM B-1513</strain>
    </source>
</reference>
<dbReference type="EMBL" id="BSFE01000001">
    <property type="protein sequence ID" value="GLK50595.1"/>
    <property type="molecule type" value="Genomic_DNA"/>
</dbReference>
<name>A0A9W6IK25_9PROT</name>
<organism evidence="1 2">
    <name type="scientific">Maricaulis virginensis</name>
    <dbReference type="NCBI Taxonomy" id="144022"/>
    <lineage>
        <taxon>Bacteria</taxon>
        <taxon>Pseudomonadati</taxon>
        <taxon>Pseudomonadota</taxon>
        <taxon>Alphaproteobacteria</taxon>
        <taxon>Maricaulales</taxon>
        <taxon>Maricaulaceae</taxon>
        <taxon>Maricaulis</taxon>
    </lineage>
</organism>
<accession>A0A9W6IK25</accession>
<evidence type="ECO:0000313" key="1">
    <source>
        <dbReference type="EMBL" id="GLK50595.1"/>
    </source>
</evidence>
<sequence length="253" mass="29612">MDRQSFYFFDIDENILHLPTRIHLLNTMTGEEQAMRQHEYEDIKAYLGVPGLWEDWADPPARAYREFADGKDRNGEEYLLRDVRRALDTASWKGPSWEIFKYAVLKRRPVAIITARQHSREIIREGLKLLVEHGHLPEEPNYLAIYPCSNPEIRDELGPHLTTAGLKRRAIRQCVEMGLEQYGRQLPHSFGMSDDDLKNVDLITSAMLESKLDHPDKRFFVISTNRRRHVKMEILPPHKDEEKLRAAEDAYYG</sequence>